<accession>A5YSS5</accession>
<dbReference type="Gene3D" id="1.10.10.10">
    <property type="entry name" value="Winged helix-like DNA-binding domain superfamily/Winged helix DNA-binding domain"/>
    <property type="match status" value="1"/>
</dbReference>
<dbReference type="AlphaFoldDB" id="A5YSS5"/>
<name>A5YSS5_9EURY</name>
<dbReference type="InterPro" id="IPR041368">
    <property type="entry name" value="DRP_C"/>
</dbReference>
<proteinExistence type="predicted"/>
<protein>
    <recommendedName>
        <fullName evidence="1">Dam-replacing protein HTH domain-containing protein</fullName>
    </recommendedName>
</protein>
<feature type="domain" description="Dam-replacing protein HTH" evidence="1">
    <location>
        <begin position="25"/>
        <end position="79"/>
    </location>
</feature>
<evidence type="ECO:0000259" key="1">
    <source>
        <dbReference type="Pfam" id="PF17726"/>
    </source>
</evidence>
<sequence>MDETIYSMTWKEDIREELIRYQEEKEQRQFRLHDFYDYSEQRLASKHPRNNHVRAKIRQVLQQLRDADEIKFVDDAGTYHANAVEDSDESQQQDTNKKSMEIGILEQMEDEFEDI</sequence>
<dbReference type="EMBL" id="EF583997">
    <property type="protein sequence ID" value="ABQ76032.1"/>
    <property type="molecule type" value="Genomic_DNA"/>
</dbReference>
<reference evidence="2" key="1">
    <citation type="journal article" date="2007" name="ISME J.">
        <title>Genomic plasticity in prokaryotes: the case of the square haloarchaeon.</title>
        <authorList>
            <person name="Cuadros-Orellana S."/>
            <person name="Martin-Cuadrado A.B."/>
            <person name="Legault B."/>
            <person name="D'Auria G."/>
            <person name="Zhaxybayeva O."/>
            <person name="Papke R.T."/>
            <person name="Rodriguez-Valera F."/>
        </authorList>
    </citation>
    <scope>NUCLEOTIDE SEQUENCE</scope>
</reference>
<evidence type="ECO:0000313" key="2">
    <source>
        <dbReference type="EMBL" id="ABQ76032.1"/>
    </source>
</evidence>
<dbReference type="Pfam" id="PF17726">
    <property type="entry name" value="DpnI_C"/>
    <property type="match status" value="1"/>
</dbReference>
<organism evidence="2">
    <name type="scientific">uncultured haloarchaeon</name>
    <dbReference type="NCBI Taxonomy" id="160804"/>
    <lineage>
        <taxon>Archaea</taxon>
        <taxon>Methanobacteriati</taxon>
        <taxon>Methanobacteriota</taxon>
        <taxon>Stenosarchaea group</taxon>
        <taxon>Halobacteria</taxon>
        <taxon>Halobacteriales</taxon>
        <taxon>Halobacteriaceae</taxon>
        <taxon>environmental samples</taxon>
    </lineage>
</organism>
<dbReference type="InterPro" id="IPR036388">
    <property type="entry name" value="WH-like_DNA-bd_sf"/>
</dbReference>